<sequence>MTARNAKWPTHLAMTTDVIFGTSESKEYSHKVDSTLFGANEEPIEAKTHMWNRSPPREGAYQAIHCPFAPNPMRINVNDKESLRSIPESMDGTNPENECLVPISPFVSGTGAIIEVDADKKKGKIGGLVFFNRQLGWIEWYANISFEESLRWLAWLLPAPRTLVSFDGILDKIRPDGTMDITLRRITTLDSAPQALLVALKIGSASGGDRAARIRQVRAGALAKAKKETDDADVFTETPLKGDASAPAPPSSPVKPTRSAPALMTPVSPTLGLQTRKRCRGE</sequence>
<organism evidence="2 3">
    <name type="scientific">Tilletia indica</name>
    <dbReference type="NCBI Taxonomy" id="43049"/>
    <lineage>
        <taxon>Eukaryota</taxon>
        <taxon>Fungi</taxon>
        <taxon>Dikarya</taxon>
        <taxon>Basidiomycota</taxon>
        <taxon>Ustilaginomycotina</taxon>
        <taxon>Exobasidiomycetes</taxon>
        <taxon>Tilletiales</taxon>
        <taxon>Tilletiaceae</taxon>
        <taxon>Tilletia</taxon>
    </lineage>
</organism>
<reference evidence="2" key="2">
    <citation type="journal article" date="2019" name="IMA Fungus">
        <title>Genome sequencing and comparison of five Tilletia species to identify candidate genes for the detection of regulated species infecting wheat.</title>
        <authorList>
            <person name="Nguyen H.D.T."/>
            <person name="Sultana T."/>
            <person name="Kesanakurti P."/>
            <person name="Hambleton S."/>
        </authorList>
    </citation>
    <scope>NUCLEOTIDE SEQUENCE</scope>
    <source>
        <strain evidence="2">DAOMC 236416</strain>
    </source>
</reference>
<dbReference type="EMBL" id="LWDF02001116">
    <property type="protein sequence ID" value="KAE8240298.1"/>
    <property type="molecule type" value="Genomic_DNA"/>
</dbReference>
<proteinExistence type="predicted"/>
<evidence type="ECO:0000313" key="2">
    <source>
        <dbReference type="EMBL" id="KAE8240298.1"/>
    </source>
</evidence>
<comment type="caution">
    <text evidence="2">The sequence shown here is derived from an EMBL/GenBank/DDBJ whole genome shotgun (WGS) entry which is preliminary data.</text>
</comment>
<evidence type="ECO:0000313" key="3">
    <source>
        <dbReference type="Proteomes" id="UP000077521"/>
    </source>
</evidence>
<protein>
    <submittedName>
        <fullName evidence="2">Uncharacterized protein</fullName>
    </submittedName>
</protein>
<gene>
    <name evidence="2" type="ORF">A4X13_0g7864</name>
</gene>
<evidence type="ECO:0000256" key="1">
    <source>
        <dbReference type="SAM" id="MobiDB-lite"/>
    </source>
</evidence>
<dbReference type="AlphaFoldDB" id="A0A8T8SH54"/>
<feature type="region of interest" description="Disordered" evidence="1">
    <location>
        <begin position="228"/>
        <end position="282"/>
    </location>
</feature>
<accession>A0A8T8SH54</accession>
<name>A0A8T8SH54_9BASI</name>
<dbReference type="Proteomes" id="UP000077521">
    <property type="component" value="Unassembled WGS sequence"/>
</dbReference>
<reference evidence="2" key="1">
    <citation type="submission" date="2016-04" db="EMBL/GenBank/DDBJ databases">
        <authorList>
            <person name="Nguyen H.D."/>
            <person name="Samba Siva P."/>
            <person name="Cullis J."/>
            <person name="Levesque C.A."/>
            <person name="Hambleton S."/>
        </authorList>
    </citation>
    <scope>NUCLEOTIDE SEQUENCE</scope>
    <source>
        <strain evidence="2">DAOMC 236416</strain>
    </source>
</reference>
<keyword evidence="3" id="KW-1185">Reference proteome</keyword>